<dbReference type="PRINTS" id="PR00164">
    <property type="entry name" value="ABC2TRNSPORT"/>
</dbReference>
<dbReference type="PANTHER" id="PTHR30294:SF29">
    <property type="entry name" value="MULTIDRUG ABC TRANSPORTER PERMEASE YBHS-RELATED"/>
    <property type="match status" value="1"/>
</dbReference>
<evidence type="ECO:0000259" key="9">
    <source>
        <dbReference type="PROSITE" id="PS51012"/>
    </source>
</evidence>
<dbReference type="InterPro" id="IPR047817">
    <property type="entry name" value="ABC2_TM_bact-type"/>
</dbReference>
<proteinExistence type="inferred from homology"/>
<feature type="transmembrane region" description="Helical" evidence="8">
    <location>
        <begin position="177"/>
        <end position="200"/>
    </location>
</feature>
<organism evidence="10 11">
    <name type="scientific">Alistipes hominis</name>
    <dbReference type="NCBI Taxonomy" id="2763015"/>
    <lineage>
        <taxon>Bacteria</taxon>
        <taxon>Pseudomonadati</taxon>
        <taxon>Bacteroidota</taxon>
        <taxon>Bacteroidia</taxon>
        <taxon>Bacteroidales</taxon>
        <taxon>Rikenellaceae</taxon>
        <taxon>Alistipes</taxon>
    </lineage>
</organism>
<evidence type="ECO:0000256" key="6">
    <source>
        <dbReference type="ARBA" id="ARBA00022989"/>
    </source>
</evidence>
<evidence type="ECO:0000256" key="8">
    <source>
        <dbReference type="RuleBase" id="RU361157"/>
    </source>
</evidence>
<dbReference type="Proteomes" id="UP000636891">
    <property type="component" value="Unassembled WGS sequence"/>
</dbReference>
<keyword evidence="11" id="KW-1185">Reference proteome</keyword>
<dbReference type="EMBL" id="JACOOK010000003">
    <property type="protein sequence ID" value="MBC5616932.1"/>
    <property type="molecule type" value="Genomic_DNA"/>
</dbReference>
<dbReference type="InterPro" id="IPR013525">
    <property type="entry name" value="ABC2_TM"/>
</dbReference>
<keyword evidence="7 8" id="KW-0472">Membrane</keyword>
<dbReference type="InterPro" id="IPR051449">
    <property type="entry name" value="ABC-2_transporter_component"/>
</dbReference>
<keyword evidence="5 8" id="KW-0812">Transmembrane</keyword>
<evidence type="ECO:0000256" key="5">
    <source>
        <dbReference type="ARBA" id="ARBA00022692"/>
    </source>
</evidence>
<dbReference type="Gene3D" id="3.40.1710.10">
    <property type="entry name" value="abc type-2 transporter like domain"/>
    <property type="match status" value="1"/>
</dbReference>
<accession>A0ABR7CN02</accession>
<dbReference type="PANTHER" id="PTHR30294">
    <property type="entry name" value="MEMBRANE COMPONENT OF ABC TRANSPORTER YHHJ-RELATED"/>
    <property type="match status" value="1"/>
</dbReference>
<dbReference type="InterPro" id="IPR000412">
    <property type="entry name" value="ABC_2_transport"/>
</dbReference>
<dbReference type="RefSeq" id="WP_118656183.1">
    <property type="nucleotide sequence ID" value="NZ_JACOOK010000003.1"/>
</dbReference>
<comment type="similarity">
    <text evidence="2 8">Belongs to the ABC-2 integral membrane protein family.</text>
</comment>
<feature type="transmembrane region" description="Helical" evidence="8">
    <location>
        <begin position="257"/>
        <end position="277"/>
    </location>
</feature>
<feature type="domain" description="ABC transmembrane type-2" evidence="9">
    <location>
        <begin position="130"/>
        <end position="369"/>
    </location>
</feature>
<name>A0ABR7CN02_9BACT</name>
<sequence>MLKYLIEKEFKQIRRNSFLPRLILFMPCLTMLVLPWAASMEVRNINLAVVDNDRSAYSGRLTEKASASAYFNLVDVASSYEEAMKGVESGQTDIILEIPEKFERRLTTEGAAQVLIAANAVNGTKGGLGSSYLTAIVNDFSADLRNETAAQSRISAAPAVRITPQYKFNPHLNYQVYMVPALMVMLLTIVCGFMPALNIVSEKEIGTIEQINVSPVGKFQFILAKLIPYWVIGFVVLSISFVLAWLVYGLVPAGNLLTIYAGMALYVLTVSGLGLLVSNTSDTMQQAMFVMFFFMIVLILMSGLFTPISSMPGWAQKITLFNPLRYFIQIMRMVYLKGSGFADLLTQFSALAVFTVTINLWAVLSYRKNR</sequence>
<feature type="transmembrane region" description="Helical" evidence="8">
    <location>
        <begin position="227"/>
        <end position="251"/>
    </location>
</feature>
<gene>
    <name evidence="10" type="ORF">H8S08_07880</name>
</gene>
<feature type="transmembrane region" description="Helical" evidence="8">
    <location>
        <begin position="289"/>
        <end position="308"/>
    </location>
</feature>
<keyword evidence="6 8" id="KW-1133">Transmembrane helix</keyword>
<feature type="transmembrane region" description="Helical" evidence="8">
    <location>
        <begin position="344"/>
        <end position="364"/>
    </location>
</feature>
<protein>
    <recommendedName>
        <fullName evidence="8">Transport permease protein</fullName>
    </recommendedName>
</protein>
<keyword evidence="3 8" id="KW-0813">Transport</keyword>
<evidence type="ECO:0000256" key="3">
    <source>
        <dbReference type="ARBA" id="ARBA00022448"/>
    </source>
</evidence>
<evidence type="ECO:0000256" key="4">
    <source>
        <dbReference type="ARBA" id="ARBA00022475"/>
    </source>
</evidence>
<keyword evidence="4 8" id="KW-1003">Cell membrane</keyword>
<reference evidence="10 11" key="1">
    <citation type="submission" date="2020-08" db="EMBL/GenBank/DDBJ databases">
        <title>Genome public.</title>
        <authorList>
            <person name="Liu C."/>
            <person name="Sun Q."/>
        </authorList>
    </citation>
    <scope>NUCLEOTIDE SEQUENCE [LARGE SCALE GENOMIC DNA]</scope>
    <source>
        <strain evidence="10 11">New-7</strain>
    </source>
</reference>
<evidence type="ECO:0000256" key="7">
    <source>
        <dbReference type="ARBA" id="ARBA00023136"/>
    </source>
</evidence>
<feature type="transmembrane region" description="Helical" evidence="8">
    <location>
        <begin position="21"/>
        <end position="38"/>
    </location>
</feature>
<evidence type="ECO:0000313" key="11">
    <source>
        <dbReference type="Proteomes" id="UP000636891"/>
    </source>
</evidence>
<evidence type="ECO:0000256" key="1">
    <source>
        <dbReference type="ARBA" id="ARBA00004651"/>
    </source>
</evidence>
<evidence type="ECO:0000256" key="2">
    <source>
        <dbReference type="ARBA" id="ARBA00007783"/>
    </source>
</evidence>
<evidence type="ECO:0000313" key="10">
    <source>
        <dbReference type="EMBL" id="MBC5616932.1"/>
    </source>
</evidence>
<comment type="subcellular location">
    <subcellularLocation>
        <location evidence="1 8">Cell membrane</location>
        <topology evidence="1 8">Multi-pass membrane protein</topology>
    </subcellularLocation>
</comment>
<comment type="caution">
    <text evidence="10">The sequence shown here is derived from an EMBL/GenBank/DDBJ whole genome shotgun (WGS) entry which is preliminary data.</text>
</comment>
<dbReference type="Pfam" id="PF12698">
    <property type="entry name" value="ABC2_membrane_3"/>
    <property type="match status" value="1"/>
</dbReference>
<dbReference type="PROSITE" id="PS51012">
    <property type="entry name" value="ABC_TM2"/>
    <property type="match status" value="1"/>
</dbReference>